<reference evidence="2 3" key="1">
    <citation type="submission" date="2017-12" db="EMBL/GenBank/DDBJ databases">
        <title>The draft genome sequence of Brumimicrobium saltpan LHR20.</title>
        <authorList>
            <person name="Do Z.-J."/>
            <person name="Luo H.-R."/>
        </authorList>
    </citation>
    <scope>NUCLEOTIDE SEQUENCE [LARGE SCALE GENOMIC DNA]</scope>
    <source>
        <strain evidence="2 3">LHR20</strain>
    </source>
</reference>
<dbReference type="Proteomes" id="UP000236654">
    <property type="component" value="Unassembled WGS sequence"/>
</dbReference>
<name>A0A2I0R2E5_9FLAO</name>
<comment type="caution">
    <text evidence="2">The sequence shown here is derived from an EMBL/GenBank/DDBJ whole genome shotgun (WGS) entry which is preliminary data.</text>
</comment>
<gene>
    <name evidence="2" type="ORF">CW751_08110</name>
</gene>
<evidence type="ECO:0000313" key="2">
    <source>
        <dbReference type="EMBL" id="PKR80725.1"/>
    </source>
</evidence>
<dbReference type="AlphaFoldDB" id="A0A2I0R2E5"/>
<dbReference type="Pfam" id="PF14280">
    <property type="entry name" value="DUF4365"/>
    <property type="match status" value="1"/>
</dbReference>
<sequence length="254" mass="29977">MGELRYVKTNATAKQGVNHVKLMIKINKHKFVDIHDEDDIGLDCFIQKMENNEPETLIGVQIKSGDSFYNFSKQKCSIPIKNHKKYWINNSLPIYGIVFVPSLLKAFWCDLRTEITKNETNKVVTFAASELTELNPTNFNKEMGKPFLYKEKYLNVVKRIVKTDSVLKGFINFVLKELTPYIEEIINYRDFESFLNDINYKVIDEKRYKQHSERAEITGMTFPQNNGRFAVHKHSNEIYYTDEFKKRWNSHLRI</sequence>
<accession>A0A2I0R2E5</accession>
<organism evidence="2 3">
    <name type="scientific">Brumimicrobium salinarum</name>
    <dbReference type="NCBI Taxonomy" id="2058658"/>
    <lineage>
        <taxon>Bacteria</taxon>
        <taxon>Pseudomonadati</taxon>
        <taxon>Bacteroidota</taxon>
        <taxon>Flavobacteriia</taxon>
        <taxon>Flavobacteriales</taxon>
        <taxon>Crocinitomicaceae</taxon>
        <taxon>Brumimicrobium</taxon>
    </lineage>
</organism>
<proteinExistence type="predicted"/>
<protein>
    <recommendedName>
        <fullName evidence="1">DUF4365 domain-containing protein</fullName>
    </recommendedName>
</protein>
<evidence type="ECO:0000313" key="3">
    <source>
        <dbReference type="Proteomes" id="UP000236654"/>
    </source>
</evidence>
<dbReference type="InterPro" id="IPR025375">
    <property type="entry name" value="DUF4365"/>
</dbReference>
<dbReference type="OrthoDB" id="4951670at2"/>
<keyword evidence="3" id="KW-1185">Reference proteome</keyword>
<dbReference type="EMBL" id="PJNI01000008">
    <property type="protein sequence ID" value="PKR80725.1"/>
    <property type="molecule type" value="Genomic_DNA"/>
</dbReference>
<dbReference type="RefSeq" id="WP_101334507.1">
    <property type="nucleotide sequence ID" value="NZ_PJNI01000008.1"/>
</dbReference>
<feature type="domain" description="DUF4365" evidence="1">
    <location>
        <begin position="16"/>
        <end position="130"/>
    </location>
</feature>
<evidence type="ECO:0000259" key="1">
    <source>
        <dbReference type="Pfam" id="PF14280"/>
    </source>
</evidence>